<protein>
    <submittedName>
        <fullName evidence="1">Uncharacterized protein</fullName>
    </submittedName>
</protein>
<comment type="caution">
    <text evidence="1">The sequence shown here is derived from an EMBL/GenBank/DDBJ whole genome shotgun (WGS) entry which is preliminary data.</text>
</comment>
<proteinExistence type="predicted"/>
<sequence length="220" mass="24481">MRKITPQDRENAKRLKGIWNRKKPDLGLTQAKAAHALGYAGQGAVGQYLNCHIALNYEAVIAFAKLLRVEPWEIDPSLGSLRQSEVEERGGGEIPIARTLTRHGTPTNTSITTRYDYMEGQCYGVEIDSDEYRPFAKRGTTVIASRAEEPLPGDDVVIAQKDGTLVLGEFHGGDNASVTITRHSTLEKETMRLSNIQSIDPIVEICMPRTSRPRRLHSIR</sequence>
<dbReference type="Proteomes" id="UP001251374">
    <property type="component" value="Unassembled WGS sequence"/>
</dbReference>
<dbReference type="EMBL" id="JARWAM010000002">
    <property type="protein sequence ID" value="MDR5904420.1"/>
    <property type="molecule type" value="Genomic_DNA"/>
</dbReference>
<reference evidence="1 2" key="1">
    <citation type="submission" date="2023-04" db="EMBL/GenBank/DDBJ databases">
        <title>A long-awaited taxogenomic arrangement of the family Halomonadaceae.</title>
        <authorList>
            <person name="De La Haba R."/>
            <person name="Chuvochina M."/>
            <person name="Wittouck S."/>
            <person name="Arahal D.R."/>
            <person name="Sanchez-Porro C."/>
            <person name="Hugenholtz P."/>
            <person name="Ventosa A."/>
        </authorList>
    </citation>
    <scope>NUCLEOTIDE SEQUENCE [LARGE SCALE GENOMIC DNA]</scope>
    <source>
        <strain evidence="1 2">DSM 26770</strain>
    </source>
</reference>
<accession>A0ABU1HAD7</accession>
<name>A0ABU1HAD7_9GAMM</name>
<dbReference type="InterPro" id="IPR010982">
    <property type="entry name" value="Lambda_DNA-bd_dom_sf"/>
</dbReference>
<dbReference type="Gene3D" id="1.10.260.40">
    <property type="entry name" value="lambda repressor-like DNA-binding domains"/>
    <property type="match status" value="1"/>
</dbReference>
<evidence type="ECO:0000313" key="2">
    <source>
        <dbReference type="Proteomes" id="UP001251374"/>
    </source>
</evidence>
<evidence type="ECO:0000313" key="1">
    <source>
        <dbReference type="EMBL" id="MDR5904420.1"/>
    </source>
</evidence>
<gene>
    <name evidence="1" type="ORF">QC821_03925</name>
</gene>
<dbReference type="RefSeq" id="WP_309717256.1">
    <property type="nucleotide sequence ID" value="NZ_JARWAM010000002.1"/>
</dbReference>
<organism evidence="1 2">
    <name type="scientific">Franzmannia qiaohouensis</name>
    <dbReference type="NCBI Taxonomy" id="1329370"/>
    <lineage>
        <taxon>Bacteria</taxon>
        <taxon>Pseudomonadati</taxon>
        <taxon>Pseudomonadota</taxon>
        <taxon>Gammaproteobacteria</taxon>
        <taxon>Oceanospirillales</taxon>
        <taxon>Halomonadaceae</taxon>
        <taxon>Franzmannia</taxon>
    </lineage>
</organism>
<keyword evidence="2" id="KW-1185">Reference proteome</keyword>
<dbReference type="SUPFAM" id="SSF47413">
    <property type="entry name" value="lambda repressor-like DNA-binding domains"/>
    <property type="match status" value="1"/>
</dbReference>